<feature type="compositionally biased region" description="Low complexity" evidence="4">
    <location>
        <begin position="1635"/>
        <end position="1648"/>
    </location>
</feature>
<dbReference type="Pfam" id="PF25033">
    <property type="entry name" value="VPS13_M"/>
    <property type="match status" value="1"/>
</dbReference>
<dbReference type="Pfam" id="PF25037">
    <property type="entry name" value="VPS13_C"/>
    <property type="match status" value="1"/>
</dbReference>
<evidence type="ECO:0000313" key="9">
    <source>
        <dbReference type="EMBL" id="KAF5313241.1"/>
    </source>
</evidence>
<evidence type="ECO:0000256" key="4">
    <source>
        <dbReference type="SAM" id="MobiDB-lite"/>
    </source>
</evidence>
<dbReference type="GO" id="GO:0045053">
    <property type="term" value="P:protein retention in Golgi apparatus"/>
    <property type="evidence" value="ECO:0007669"/>
    <property type="project" value="TreeGrafter"/>
</dbReference>
<feature type="domain" description="Chorein N-terminal" evidence="5">
    <location>
        <begin position="2"/>
        <end position="826"/>
    </location>
</feature>
<evidence type="ECO:0000313" key="10">
    <source>
        <dbReference type="Proteomes" id="UP000567179"/>
    </source>
</evidence>
<dbReference type="Proteomes" id="UP000567179">
    <property type="component" value="Unassembled WGS sequence"/>
</dbReference>
<sequence length="3055" mass="342070">MNLGNQPVEILVEDVFLLVVPSGHTTTNSAEDEARAQAAKAERLESAELLHVRGQAESQADDAAQSQGLVQSLIAKVINNVQVTVKNIHIRYEDSISVPGHPFAAGITLAGFTAVSVNDNWEAAFIESTAGAIHKLAKLQSLALYFDTDSTSISGLAMSESISRFSSMIAHNDDDGQHQYILKPVSGEGRIVVNHKMDNQVPRFDIQLLFEEIGVCLDDNQYRDAISLVDMYHVYLRQRQYGQYRPSNAVFSANPARGRLLFAINAILEGVRLKNRQWTWKYFAERRDDRNAYVGLFQRKLLGTLAGNDTQSIETLEIKLTYEDIRFYRSIARSNLKKDMALRKRLEAEKAKNQPRKQGWGEWLWGSTSDNSASQEDPTFGGTMTEEQRKQLYDVLDYDEKSALIDALQTPRDSMKMRVTAKLNRGSFALRSDPHERNSDVMSVVFDSFGADFIQRPDNFETSISLKGFRVFDSTTVNTLYPQIVHVKGDMETSSKDTPASGDGDSDPFFFVKFENNPLDERADSALIVKMRHMEIIYHPGYVEAVYRFFKPPASQLESVEALLNAASQTLEGLRKETRAGLEYALQNHKTVDIQMDLNAPVIIIPEDVTVHDCRHLIIDAGHIAIESDLVAKEAIRTIHQKRNTKYTEEDYKNLESLMYDKMSLRLEDAQFIIGNNLEACRAALTSKTDDSLHILERLTINLRIDKSIVPNAINLAQFKVSGTLPTLQVNLSDTKYKSLMRLIDVCIPHFEESVQPAIQQSSPSLEKNTFHLSTSLFGPSGAEYNVEEEEDSPENSADEVSSLQEDQFYEADDGSSQVSSSVSPLYATSHYLTKHPEWRQHIFEIDFKVDKLGVLMSKATTEGTDNPLGNLYLEGFSLYFELAKYDMKVDINLSSVSMDVEQNNGRKIWFISTPELEPSQRKDLLKIKYTRVQKEAPNFASLYEGIDQNVDIKMSTLVFRAEPEPVIALYDFIMTTFVPESDIALDQSAIAPHEAGVNVQDTEINNDGKIRVLLKFEGVQVILMNDMVTLATLALSTADVSVFVRPKTLRVTGRLGNLTLTNDNATYGILGDFNNLMSIDGKNFADFKYQTFDPSEENYTGVKSSVQLNAASIKFHFVQQPLRDLYVFVSKMAKLKGLYDAATQVAVQTASEIERMQFEVSIKTPIIILPSSPTSSRDVLILRLGEIEAHNSSEEFVDKTFASLRGIQLVSHLSQDQESFHALKIIDDINVSTEIIQTSNINREQDSDYPATQVSVKISDVKLYLTQVQYRLLILFATRIPLVFEGSSNNEETGTTGVSPPQKAVTSDLHVDLEPELRSSLNNVWTSLDLVVSVNAVKLHLYDAFAFCESDLKDHGIARFALNDNTLRFKLLSSGAGEAQLVLRSFTMGNTQPGQTKFREMIPAAQHDRNQFMLLYSMSGGQGSSLAVLTVDSPQIIFAVDPVISLLEFFTDTEDASTKGIHTAASAASMEPDIVTVPQVQEQNQGTVDFRLDLHDVSVSVLENDADPESRALRLYISQISISQQGIMALTVERLGMSLIKMGRSTESVRFLDDVDLTFSLDSRSSASRQMTSIEISCRPIVFRASYRDINLITSIVNVAIDRYGQSQERLLSQKQGGEDLMDKVDTPGGDGPVSQRAVSQSQARSVGNARVSMSKEQIKCSFDGFRLILIGDLHEQPMLHLKVKPFILGAKEWSGELQASMTLTTAITYWNLTNSHWEPLIDPWTMTVAVSKQSGTGAIDMTISSRERLDVNISTTLVELTLTTLNNWSKEGDAVLKKPRGIYAPYRLQNRTGAPIFVWSDVDNTSATKDVEAVKVLHGQAIDWRFDDWKTMREHVSSSQHNIGIQFIERPWEQLRGIPVDREGEYVFSLRPRTDKYPNRLLCEVKVIDNIKIVTIRSTYKVENMTLYPIELMLVDEQGHPVYSLEKVAPGQEFSLPIEAVTKNRIRIQPDQGFGYKWCPPIRWEDLVSRKSFTIKCPHADSKEAAFRLQAWVQTDAVEQSSLKYPKINLKLRAPLELENLLPYNLEYRIYDKNTNQNWKSYLRKGGIMPVHSVELGHFILLNVTVQDTVFKPSEFAIINTDGHSDFDIEDSLTLRDQTDRVLNLRINYIRHSESGGAFKAQIFSPYIIVNKTGLPFWVKAVRATRSGSQEAAGDVRRESTSTVTPFLLSHHHKQGHEFMFKVGDSAWSKLVSFEAPAAETVLVLGSQRQKGDEYHVGMSWSEGQGKYKLSKVVTLTPRFFLKNNLSNAIVFREHGVAPRERAAIEPGQQCAFQILRSGEEKLLTIACPGLNAQWSPPINIEDIGSVHFRLRRGSDAVTFDLIRADVRIEASTIFVYLTEANANWPFVIENESHYPVQFSQQDASTDHSRDKPAKYVLSSNESMAYAWDYPAAREKKIIISIGTAQRSIDIMEIGNLIPFKFNFNQKTRAVSLDVRADKEKQILRITNYNPEQSLYKPRQRSNTMTSSRQDTISSSAEAFEAITEEVTSSLTFLIDLPGLGVSLVNKRMVEVIYMSMDAIKFEYTNSAVAQSINLALGTLQIDNQLHEAIFPVILQPTPIAKESSGVAALPTAQASVIWLKDQEHGVLFIKYCSILLQALTIEADEDLLFALYDLTQIKGASWEEGQSDVLILHPQDIQEPSVGAVGQELYFEVLELQPISLSLSFMRTERVNSDEKLSIRNPLAVVVNALTMTVGNINDAPLQMNALAIKDMRLTLPELQNRITYHYRQDVLRQLYRILGSADFIGNPVGLFTNVSSGVADIFYEPFQGVIVHGNKELGIGIAKGAASFVKKTVFGVSDSVTKFTSSVGKGLSAATFDSEYQARRRMTQRRNKPRHAIYGVTAGGEALANSVTSAMEGVFMKPIEGAESEGAFGFFKGVGKGLVGAVTKPVVGVFDLASNVSEGIRNTTTVFDNPERDRKRLPRAIPSDGVLRAYSSREALGQSWMKDLNNGSYRTEFYVAHINSPGADNVILLTASRVLSFWSKKLRLEWEVPFTQIQGVTVEDTGIRFAHKTGKEHDKFAFIPDKASQSWFFNQVASVVKSFNARRRMEN</sequence>
<dbReference type="InterPro" id="IPR056748">
    <property type="entry name" value="VPS13-like_C"/>
</dbReference>
<dbReference type="Pfam" id="PF25036">
    <property type="entry name" value="VPS13_VAB"/>
    <property type="match status" value="1"/>
</dbReference>
<organism evidence="9 10">
    <name type="scientific">Psilocybe cf. subviscida</name>
    <dbReference type="NCBI Taxonomy" id="2480587"/>
    <lineage>
        <taxon>Eukaryota</taxon>
        <taxon>Fungi</taxon>
        <taxon>Dikarya</taxon>
        <taxon>Basidiomycota</taxon>
        <taxon>Agaricomycotina</taxon>
        <taxon>Agaricomycetes</taxon>
        <taxon>Agaricomycetidae</taxon>
        <taxon>Agaricales</taxon>
        <taxon>Agaricineae</taxon>
        <taxon>Strophariaceae</taxon>
        <taxon>Psilocybe</taxon>
    </lineage>
</organism>
<evidence type="ECO:0008006" key="11">
    <source>
        <dbReference type="Google" id="ProtNLM"/>
    </source>
</evidence>
<dbReference type="Pfam" id="PF12624">
    <property type="entry name" value="VPS13_N"/>
    <property type="match status" value="1"/>
</dbReference>
<dbReference type="InterPro" id="IPR009543">
    <property type="entry name" value="VPS13_VAB"/>
</dbReference>
<feature type="compositionally biased region" description="Polar residues" evidence="4">
    <location>
        <begin position="366"/>
        <end position="377"/>
    </location>
</feature>
<dbReference type="InterPro" id="IPR056747">
    <property type="entry name" value="VPS13-like_M"/>
</dbReference>
<evidence type="ECO:0000259" key="6">
    <source>
        <dbReference type="Pfam" id="PF25033"/>
    </source>
</evidence>
<keyword evidence="2" id="KW-0813">Transport</keyword>
<comment type="similarity">
    <text evidence="1">Belongs to the VPS13 family.</text>
</comment>
<proteinExistence type="inferred from homology"/>
<evidence type="ECO:0000256" key="2">
    <source>
        <dbReference type="ARBA" id="ARBA00022448"/>
    </source>
</evidence>
<feature type="region of interest" description="Disordered" evidence="4">
    <location>
        <begin position="1616"/>
        <end position="1649"/>
    </location>
</feature>
<evidence type="ECO:0000256" key="3">
    <source>
        <dbReference type="ARBA" id="ARBA00023055"/>
    </source>
</evidence>
<keyword evidence="3" id="KW-0445">Lipid transport</keyword>
<gene>
    <name evidence="9" type="ORF">D9619_003269</name>
</gene>
<dbReference type="PANTHER" id="PTHR16166:SF93">
    <property type="entry name" value="INTERMEMBRANE LIPID TRANSFER PROTEIN VPS13"/>
    <property type="match status" value="1"/>
</dbReference>
<evidence type="ECO:0000256" key="1">
    <source>
        <dbReference type="ARBA" id="ARBA00006545"/>
    </source>
</evidence>
<dbReference type="GO" id="GO:0045324">
    <property type="term" value="P:late endosome to vacuole transport"/>
    <property type="evidence" value="ECO:0007669"/>
    <property type="project" value="TreeGrafter"/>
</dbReference>
<evidence type="ECO:0000259" key="5">
    <source>
        <dbReference type="Pfam" id="PF12624"/>
    </source>
</evidence>
<accession>A0A8H5EUY0</accession>
<evidence type="ECO:0000259" key="7">
    <source>
        <dbReference type="Pfam" id="PF25036"/>
    </source>
</evidence>
<feature type="compositionally biased region" description="Basic and acidic residues" evidence="4">
    <location>
        <begin position="1618"/>
        <end position="1627"/>
    </location>
</feature>
<name>A0A8H5EUY0_9AGAR</name>
<feature type="domain" description="Vacuolar protein sorting-associated protein 13 VPS13 adaptor binding" evidence="7">
    <location>
        <begin position="1830"/>
        <end position="2396"/>
    </location>
</feature>
<feature type="domain" description="Intermembrane lipid transfer protein VPS13-like C-terminal" evidence="8">
    <location>
        <begin position="2924"/>
        <end position="3029"/>
    </location>
</feature>
<reference evidence="9 10" key="1">
    <citation type="journal article" date="2020" name="ISME J.">
        <title>Uncovering the hidden diversity of litter-decomposition mechanisms in mushroom-forming fungi.</title>
        <authorList>
            <person name="Floudas D."/>
            <person name="Bentzer J."/>
            <person name="Ahren D."/>
            <person name="Johansson T."/>
            <person name="Persson P."/>
            <person name="Tunlid A."/>
        </authorList>
    </citation>
    <scope>NUCLEOTIDE SEQUENCE [LARGE SCALE GENOMIC DNA]</scope>
    <source>
        <strain evidence="9 10">CBS 101986</strain>
    </source>
</reference>
<evidence type="ECO:0000259" key="8">
    <source>
        <dbReference type="Pfam" id="PF25037"/>
    </source>
</evidence>
<dbReference type="GO" id="GO:0007005">
    <property type="term" value="P:mitochondrion organization"/>
    <property type="evidence" value="ECO:0007669"/>
    <property type="project" value="TreeGrafter"/>
</dbReference>
<comment type="caution">
    <text evidence="9">The sequence shown here is derived from an EMBL/GenBank/DDBJ whole genome shotgun (WGS) entry which is preliminary data.</text>
</comment>
<dbReference type="EMBL" id="JAACJJ010000056">
    <property type="protein sequence ID" value="KAF5313241.1"/>
    <property type="molecule type" value="Genomic_DNA"/>
</dbReference>
<feature type="domain" description="VPS13-like middle region" evidence="6">
    <location>
        <begin position="1030"/>
        <end position="1770"/>
    </location>
</feature>
<dbReference type="InterPro" id="IPR026847">
    <property type="entry name" value="VPS13"/>
</dbReference>
<protein>
    <recommendedName>
        <fullName evidence="11">Vacuolar protein sorting-associated protein</fullName>
    </recommendedName>
</protein>
<dbReference type="PANTHER" id="PTHR16166">
    <property type="entry name" value="VACUOLAR PROTEIN SORTING-ASSOCIATED PROTEIN VPS13"/>
    <property type="match status" value="1"/>
</dbReference>
<dbReference type="GO" id="GO:0006869">
    <property type="term" value="P:lipid transport"/>
    <property type="evidence" value="ECO:0007669"/>
    <property type="project" value="UniProtKB-KW"/>
</dbReference>
<dbReference type="OrthoDB" id="428159at2759"/>
<dbReference type="GO" id="GO:0006623">
    <property type="term" value="P:protein targeting to vacuole"/>
    <property type="evidence" value="ECO:0007669"/>
    <property type="project" value="TreeGrafter"/>
</dbReference>
<keyword evidence="10" id="KW-1185">Reference proteome</keyword>
<feature type="region of interest" description="Disordered" evidence="4">
    <location>
        <begin position="354"/>
        <end position="384"/>
    </location>
</feature>
<dbReference type="InterPro" id="IPR026854">
    <property type="entry name" value="VPS13_N"/>
</dbReference>